<evidence type="ECO:0000313" key="2">
    <source>
        <dbReference type="Proteomes" id="UP000004185"/>
    </source>
</evidence>
<accession>F0FES8</accession>
<dbReference type="AlphaFoldDB" id="F0FES8"/>
<dbReference type="Proteomes" id="UP000004185">
    <property type="component" value="Unassembled WGS sequence"/>
</dbReference>
<sequence>MFLKNTAWKGEESKAYPDACRMQSGSSISFKSTNYICRIKGEFK</sequence>
<reference evidence="1 2" key="1">
    <citation type="submission" date="2011-01" db="EMBL/GenBank/DDBJ databases">
        <authorList>
            <person name="Muzny D."/>
            <person name="Qin X."/>
            <person name="Deng J."/>
            <person name="Jiang H."/>
            <person name="Liu Y."/>
            <person name="Qu J."/>
            <person name="Song X.-Z."/>
            <person name="Zhang L."/>
            <person name="Thornton R."/>
            <person name="Coyle M."/>
            <person name="Francisco L."/>
            <person name="Jackson L."/>
            <person name="Javaid M."/>
            <person name="Korchina V."/>
            <person name="Kovar C."/>
            <person name="Mata R."/>
            <person name="Mathew T."/>
            <person name="Ngo R."/>
            <person name="Nguyen L."/>
            <person name="Nguyen N."/>
            <person name="Okwuonu G."/>
            <person name="Ongeri F."/>
            <person name="Pham C."/>
            <person name="Simmons D."/>
            <person name="Wilczek-Boney K."/>
            <person name="Hale W."/>
            <person name="Jakkamsetti A."/>
            <person name="Pham P."/>
            <person name="Ruth R."/>
            <person name="San Lucas F."/>
            <person name="Warren J."/>
            <person name="Zhang J."/>
            <person name="Zhao Z."/>
            <person name="Zhou C."/>
            <person name="Zhu D."/>
            <person name="Lee S."/>
            <person name="Bess C."/>
            <person name="Blankenburg K."/>
            <person name="Forbes L."/>
            <person name="Fu Q."/>
            <person name="Gubbala S."/>
            <person name="Hirani K."/>
            <person name="Jayaseelan J.C."/>
            <person name="Lara F."/>
            <person name="Munidasa M."/>
            <person name="Palculict T."/>
            <person name="Patil S."/>
            <person name="Pu L.-L."/>
            <person name="Saada N."/>
            <person name="Tang L."/>
            <person name="Weissenberger G."/>
            <person name="Zhu Y."/>
            <person name="Hemphill L."/>
            <person name="Shang Y."/>
            <person name="Youmans B."/>
            <person name="Ayvaz T."/>
            <person name="Ross M."/>
            <person name="Santibanez J."/>
            <person name="Aqrawi P."/>
            <person name="Gross S."/>
            <person name="Joshi V."/>
            <person name="Fowler G."/>
            <person name="Nazareth L."/>
            <person name="Reid J."/>
            <person name="Worley K."/>
            <person name="Petrosino J."/>
            <person name="Highlander S."/>
            <person name="Gibbs R."/>
        </authorList>
    </citation>
    <scope>NUCLEOTIDE SEQUENCE [LARGE SCALE GENOMIC DNA]</scope>
    <source>
        <strain evidence="1 2">SK353</strain>
    </source>
</reference>
<dbReference type="HOGENOM" id="CLU_3222834_0_0_9"/>
<proteinExistence type="predicted"/>
<comment type="caution">
    <text evidence="1">The sequence shown here is derived from an EMBL/GenBank/DDBJ whole genome shotgun (WGS) entry which is preliminary data.</text>
</comment>
<dbReference type="EMBL" id="AEWY01000005">
    <property type="protein sequence ID" value="EGC22444.1"/>
    <property type="molecule type" value="Genomic_DNA"/>
</dbReference>
<organism evidence="1 2">
    <name type="scientific">Streptococcus sanguinis SK353</name>
    <dbReference type="NCBI Taxonomy" id="888815"/>
    <lineage>
        <taxon>Bacteria</taxon>
        <taxon>Bacillati</taxon>
        <taxon>Bacillota</taxon>
        <taxon>Bacilli</taxon>
        <taxon>Lactobacillales</taxon>
        <taxon>Streptococcaceae</taxon>
        <taxon>Streptococcus</taxon>
    </lineage>
</organism>
<evidence type="ECO:0000313" key="1">
    <source>
        <dbReference type="EMBL" id="EGC22444.1"/>
    </source>
</evidence>
<protein>
    <submittedName>
        <fullName evidence="1">Uncharacterized protein</fullName>
    </submittedName>
</protein>
<name>F0FES8_STRSA</name>
<gene>
    <name evidence="1" type="ORF">HMPREF9388_1017</name>
</gene>